<dbReference type="EMBL" id="JXJN01022271">
    <property type="status" value="NOT_ANNOTATED_CDS"/>
    <property type="molecule type" value="Genomic_DNA"/>
</dbReference>
<reference evidence="2" key="1">
    <citation type="submission" date="2015-01" db="EMBL/GenBank/DDBJ databases">
        <authorList>
            <person name="Aksoy S."/>
            <person name="Warren W."/>
            <person name="Wilson R.K."/>
        </authorList>
    </citation>
    <scope>NUCLEOTIDE SEQUENCE [LARGE SCALE GENOMIC DNA]</scope>
    <source>
        <strain evidence="2">IAEA</strain>
    </source>
</reference>
<dbReference type="VEuPathDB" id="VectorBase:GPPI043547"/>
<sequence length="344" mass="38788">MVLKKLMVFAHNSVEKLTQDLDDCDRVGVAVAVVVDYTVVVVVDKRSRRHSVGPHTLPTMEVETIVVAVEFDLGHLAIDADFENSVVQMAAAVGWNSAELDKCRMQWHNSLAVVVAAQGEQMCTVPECRMLVSHLHLNPQSRFDVYDGDVLLLPLLREIFLLPELLIFRRRLSTTSVKSVPPASPPPIVVWQGERLLRYTCEICRDISLNVRCDRLRLLYSSELSNTGEFFECILANGNSTSFSLRNAPPFDIISTILPAIFMAPRPMFSVKSCTEFYIFCKNFKIPVENGHYSRLQSTIKYTAASAKKQNVNWLKGLNNITNVIQNILKLNVVEKEFPFGKML</sequence>
<evidence type="ECO:0000313" key="1">
    <source>
        <dbReference type="EnsemblMetazoa" id="GPPI043547-PA"/>
    </source>
</evidence>
<organism evidence="1 2">
    <name type="scientific">Glossina palpalis gambiensis</name>
    <dbReference type="NCBI Taxonomy" id="67801"/>
    <lineage>
        <taxon>Eukaryota</taxon>
        <taxon>Metazoa</taxon>
        <taxon>Ecdysozoa</taxon>
        <taxon>Arthropoda</taxon>
        <taxon>Hexapoda</taxon>
        <taxon>Insecta</taxon>
        <taxon>Pterygota</taxon>
        <taxon>Neoptera</taxon>
        <taxon>Endopterygota</taxon>
        <taxon>Diptera</taxon>
        <taxon>Brachycera</taxon>
        <taxon>Muscomorpha</taxon>
        <taxon>Hippoboscoidea</taxon>
        <taxon>Glossinidae</taxon>
        <taxon>Glossina</taxon>
    </lineage>
</organism>
<name>A0A1B0BXK5_9MUSC</name>
<dbReference type="EnsemblMetazoa" id="GPPI043547-RA">
    <property type="protein sequence ID" value="GPPI043547-PA"/>
    <property type="gene ID" value="GPPI043547"/>
</dbReference>
<accession>A0A1B0BXK5</accession>
<protein>
    <submittedName>
        <fullName evidence="1">Uncharacterized protein</fullName>
    </submittedName>
</protein>
<keyword evidence="2" id="KW-1185">Reference proteome</keyword>
<dbReference type="AlphaFoldDB" id="A0A1B0BXK5"/>
<proteinExistence type="predicted"/>
<reference evidence="1" key="2">
    <citation type="submission" date="2020-05" db="UniProtKB">
        <authorList>
            <consortium name="EnsemblMetazoa"/>
        </authorList>
    </citation>
    <scope>IDENTIFICATION</scope>
    <source>
        <strain evidence="1">IAEA</strain>
    </source>
</reference>
<evidence type="ECO:0000313" key="2">
    <source>
        <dbReference type="Proteomes" id="UP000092460"/>
    </source>
</evidence>
<dbReference type="Proteomes" id="UP000092460">
    <property type="component" value="Unassembled WGS sequence"/>
</dbReference>